<gene>
    <name evidence="1" type="ORF">SAMN05444165_7429</name>
</gene>
<dbReference type="RefSeq" id="WP_074302349.1">
    <property type="nucleotide sequence ID" value="NZ_FSRU01000003.1"/>
</dbReference>
<dbReference type="Proteomes" id="UP000185151">
    <property type="component" value="Unassembled WGS sequence"/>
</dbReference>
<protein>
    <submittedName>
        <fullName evidence="1">Uncharacterized protein</fullName>
    </submittedName>
</protein>
<keyword evidence="2" id="KW-1185">Reference proteome</keyword>
<evidence type="ECO:0000313" key="2">
    <source>
        <dbReference type="Proteomes" id="UP000185151"/>
    </source>
</evidence>
<sequence length="117" mass="12851">MRLLLSNAFLSIVSNPADTSSLTVRASRAGDIETVFGQGFEVVTSPGHVYPFRAFIPRRIVADTIAAHVFHINYGKFREAVVDAPLYDVYTKVYDAMVDLRDSPQHGTPPRNGLGSL</sequence>
<reference evidence="1 2" key="1">
    <citation type="submission" date="2016-11" db="EMBL/GenBank/DDBJ databases">
        <authorList>
            <person name="Jaros S."/>
            <person name="Januszkiewicz K."/>
            <person name="Wedrychowicz H."/>
        </authorList>
    </citation>
    <scope>NUCLEOTIDE SEQUENCE [LARGE SCALE GENOMIC DNA]</scope>
    <source>
        <strain evidence="1 2">GAS95</strain>
    </source>
</reference>
<dbReference type="OrthoDB" id="487531at2"/>
<name>A0A1N6LHV7_9BURK</name>
<evidence type="ECO:0000313" key="1">
    <source>
        <dbReference type="EMBL" id="SIO68327.1"/>
    </source>
</evidence>
<accession>A0A1N6LHV7</accession>
<dbReference type="AlphaFoldDB" id="A0A1N6LHV7"/>
<dbReference type="EMBL" id="FSRU01000003">
    <property type="protein sequence ID" value="SIO68327.1"/>
    <property type="molecule type" value="Genomic_DNA"/>
</dbReference>
<proteinExistence type="predicted"/>
<organism evidence="1 2">
    <name type="scientific">Paraburkholderia phenazinium</name>
    <dbReference type="NCBI Taxonomy" id="60549"/>
    <lineage>
        <taxon>Bacteria</taxon>
        <taxon>Pseudomonadati</taxon>
        <taxon>Pseudomonadota</taxon>
        <taxon>Betaproteobacteria</taxon>
        <taxon>Burkholderiales</taxon>
        <taxon>Burkholderiaceae</taxon>
        <taxon>Paraburkholderia</taxon>
    </lineage>
</organism>